<evidence type="ECO:0000313" key="3">
    <source>
        <dbReference type="Proteomes" id="UP001056426"/>
    </source>
</evidence>
<dbReference type="InterPro" id="IPR000182">
    <property type="entry name" value="GNAT_dom"/>
</dbReference>
<dbReference type="AlphaFoldDB" id="A0A9J6ZLR6"/>
<dbReference type="Pfam" id="PF00583">
    <property type="entry name" value="Acetyltransf_1"/>
    <property type="match status" value="1"/>
</dbReference>
<sequence>MDISEIIIIPKPENITWEEITDLLHKGYAEHLKNGILYSAAVQDVSKTIERLEEGTCMVVLYKGNLIATETYVLKRRKHSLIHKWYYDNSYFYLHSLTVHPDYKRRGIGLMLRNRIVEIAKETGVDSIISDTSIKAKWLISWYDRLGHKKVGLVSHKGTNYYSVVMKTPLKNKNVPDWYRLIRYGISYLICKTLYKENGDFRFYPEILERIKLANIKQ</sequence>
<keyword evidence="3" id="KW-1185">Reference proteome</keyword>
<evidence type="ECO:0000313" key="2">
    <source>
        <dbReference type="EMBL" id="URW78802.1"/>
    </source>
</evidence>
<dbReference type="Gene3D" id="3.40.630.30">
    <property type="match status" value="1"/>
</dbReference>
<feature type="domain" description="N-acetyltransferase" evidence="1">
    <location>
        <begin position="7"/>
        <end position="171"/>
    </location>
</feature>
<reference evidence="2" key="2">
    <citation type="submission" date="2022-06" db="EMBL/GenBank/DDBJ databases">
        <title>Xiashengella guii gen. nov. sp. nov., a bacterium isolated form anaerobic digestion tank.</title>
        <authorList>
            <person name="Huang H."/>
        </authorList>
    </citation>
    <scope>NUCLEOTIDE SEQUENCE</scope>
    <source>
        <strain evidence="2">Ai-910</strain>
    </source>
</reference>
<accession>A0A9J6ZLR6</accession>
<dbReference type="EMBL" id="CP098400">
    <property type="protein sequence ID" value="URW78802.1"/>
    <property type="molecule type" value="Genomic_DNA"/>
</dbReference>
<protein>
    <submittedName>
        <fullName evidence="2">GNAT family N-acetyltransferase</fullName>
    </submittedName>
</protein>
<dbReference type="CDD" id="cd04301">
    <property type="entry name" value="NAT_SF"/>
    <property type="match status" value="1"/>
</dbReference>
<dbReference type="SUPFAM" id="SSF55729">
    <property type="entry name" value="Acyl-CoA N-acyltransferases (Nat)"/>
    <property type="match status" value="1"/>
</dbReference>
<evidence type="ECO:0000259" key="1">
    <source>
        <dbReference type="PROSITE" id="PS51186"/>
    </source>
</evidence>
<name>A0A9J6ZLR6_9BACT</name>
<dbReference type="KEGG" id="alkq:M9189_07995"/>
<gene>
    <name evidence="2" type="ORF">M9189_07995</name>
</gene>
<dbReference type="RefSeq" id="WP_250722206.1">
    <property type="nucleotide sequence ID" value="NZ_CP098400.1"/>
</dbReference>
<proteinExistence type="predicted"/>
<dbReference type="PROSITE" id="PS51186">
    <property type="entry name" value="GNAT"/>
    <property type="match status" value="1"/>
</dbReference>
<dbReference type="InterPro" id="IPR016181">
    <property type="entry name" value="Acyl_CoA_acyltransferase"/>
</dbReference>
<dbReference type="Proteomes" id="UP001056426">
    <property type="component" value="Chromosome"/>
</dbReference>
<organism evidence="2 3">
    <name type="scientific">Xiashengella succiniciproducens</name>
    <dbReference type="NCBI Taxonomy" id="2949635"/>
    <lineage>
        <taxon>Bacteria</taxon>
        <taxon>Pseudomonadati</taxon>
        <taxon>Bacteroidota</taxon>
        <taxon>Bacteroidia</taxon>
        <taxon>Marinilabiliales</taxon>
        <taxon>Marinilabiliaceae</taxon>
        <taxon>Xiashengella</taxon>
    </lineage>
</organism>
<reference evidence="2" key="1">
    <citation type="submission" date="2022-05" db="EMBL/GenBank/DDBJ databases">
        <authorList>
            <person name="Sun X."/>
        </authorList>
    </citation>
    <scope>NUCLEOTIDE SEQUENCE</scope>
    <source>
        <strain evidence="2">Ai-910</strain>
    </source>
</reference>
<dbReference type="GO" id="GO:0016747">
    <property type="term" value="F:acyltransferase activity, transferring groups other than amino-acyl groups"/>
    <property type="evidence" value="ECO:0007669"/>
    <property type="project" value="InterPro"/>
</dbReference>